<evidence type="ECO:0000313" key="2">
    <source>
        <dbReference type="EMBL" id="OJD10349.1"/>
    </source>
</evidence>
<dbReference type="AlphaFoldDB" id="A0A1J9Q5B6"/>
<feature type="domain" description="DNA polymerase alpha catalytic subunit N-terminal" evidence="1">
    <location>
        <begin position="9"/>
        <end position="64"/>
    </location>
</feature>
<dbReference type="InterPro" id="IPR024647">
    <property type="entry name" value="DNA_pol_a_cat_su_N"/>
</dbReference>
<dbReference type="Pfam" id="PF12254">
    <property type="entry name" value="DNA_pol_alpha_N"/>
    <property type="match status" value="1"/>
</dbReference>
<evidence type="ECO:0000313" key="3">
    <source>
        <dbReference type="Proteomes" id="UP000182235"/>
    </source>
</evidence>
<dbReference type="Proteomes" id="UP000182235">
    <property type="component" value="Unassembled WGS sequence"/>
</dbReference>
<sequence>MAAARAKFAELRALRASGKKQLTTYKVKDKGDIYNEVDEEEYKKLDNFIIDDTDEGYTDDGREESLLFEVVHNLRIQSFILHIPSIEEYYIVLQSPW</sequence>
<dbReference type="OrthoDB" id="6755010at2759"/>
<accession>A0A1J9Q5B6</accession>
<proteinExistence type="predicted"/>
<reference evidence="2 3" key="1">
    <citation type="submission" date="2015-07" db="EMBL/GenBank/DDBJ databases">
        <title>Emmonsia species relationships and genome sequence.</title>
        <authorList>
            <consortium name="The Broad Institute Genomics Platform"/>
            <person name="Cuomo C.A."/>
            <person name="Munoz J.F."/>
            <person name="Imamovic A."/>
            <person name="Priest M.E."/>
            <person name="Young S."/>
            <person name="Clay O.K."/>
            <person name="McEwen J.G."/>
        </authorList>
    </citation>
    <scope>NUCLEOTIDE SEQUENCE [LARGE SCALE GENOMIC DNA]</scope>
    <source>
        <strain evidence="2 3">UAMH 9510</strain>
    </source>
</reference>
<evidence type="ECO:0000259" key="1">
    <source>
        <dbReference type="Pfam" id="PF12254"/>
    </source>
</evidence>
<keyword evidence="3" id="KW-1185">Reference proteome</keyword>
<gene>
    <name evidence="2" type="ORF">AJ78_08604</name>
</gene>
<comment type="caution">
    <text evidence="2">The sequence shown here is derived from an EMBL/GenBank/DDBJ whole genome shotgun (WGS) entry which is preliminary data.</text>
</comment>
<dbReference type="VEuPathDB" id="FungiDB:AJ78_08604"/>
<dbReference type="EMBL" id="LGRN01000840">
    <property type="protein sequence ID" value="OJD10349.1"/>
    <property type="molecule type" value="Genomic_DNA"/>
</dbReference>
<dbReference type="STRING" id="1447872.A0A1J9Q5B6"/>
<organism evidence="2 3">
    <name type="scientific">Emergomyces pasteurianus Ep9510</name>
    <dbReference type="NCBI Taxonomy" id="1447872"/>
    <lineage>
        <taxon>Eukaryota</taxon>
        <taxon>Fungi</taxon>
        <taxon>Dikarya</taxon>
        <taxon>Ascomycota</taxon>
        <taxon>Pezizomycotina</taxon>
        <taxon>Eurotiomycetes</taxon>
        <taxon>Eurotiomycetidae</taxon>
        <taxon>Onygenales</taxon>
        <taxon>Ajellomycetaceae</taxon>
        <taxon>Emergomyces</taxon>
    </lineage>
</organism>
<protein>
    <recommendedName>
        <fullName evidence="1">DNA polymerase alpha catalytic subunit N-terminal domain-containing protein</fullName>
    </recommendedName>
</protein>
<name>A0A1J9Q5B6_9EURO</name>